<proteinExistence type="predicted"/>
<dbReference type="Gene3D" id="3.40.50.300">
    <property type="entry name" value="P-loop containing nucleotide triphosphate hydrolases"/>
    <property type="match status" value="1"/>
</dbReference>
<dbReference type="GO" id="GO:0016020">
    <property type="term" value="C:membrane"/>
    <property type="evidence" value="ECO:0007669"/>
    <property type="project" value="InterPro"/>
</dbReference>
<keyword evidence="2" id="KW-1185">Reference proteome</keyword>
<dbReference type="KEGG" id="vg:79586959"/>
<organism evidence="1 2">
    <name type="scientific">Bacillus phage Carmel_SA</name>
    <dbReference type="NCBI Taxonomy" id="1983578"/>
    <lineage>
        <taxon>Viruses</taxon>
        <taxon>Duplodnaviria</taxon>
        <taxon>Heunggongvirae</taxon>
        <taxon>Uroviricota</taxon>
        <taxon>Caudoviricetes</taxon>
        <taxon>Wbetavirus</taxon>
        <taxon>Wbetavirus carmel</taxon>
    </lineage>
</organism>
<dbReference type="EMBL" id="KY963371">
    <property type="protein sequence ID" value="ARW58533.1"/>
    <property type="molecule type" value="Genomic_DNA"/>
</dbReference>
<protein>
    <submittedName>
        <fullName evidence="1">Uncharacterized protein</fullName>
    </submittedName>
</protein>
<dbReference type="Pfam" id="PF02534">
    <property type="entry name" value="T4SS-DNA_transf"/>
    <property type="match status" value="1"/>
</dbReference>
<sequence>MTLMNKPLFKTLNTIIEGYYHPKEGLVEVEDSIKNFEEESLFVLDYKGIMYQKTSAQKYNQDFEILLLPYTELHSNSKQDLLQLLKRKTIVYFTYTDYDQQQEDFIPDMGSQIFSFMSHMLKGVQQNKRAIPVRFILMDIEAVGFIPKLPKFMAGCRGFNVGTCLFIDDKETLLYGYNKEQVDKIYSNSTVVSKELT</sequence>
<dbReference type="Proteomes" id="UP000223221">
    <property type="component" value="Segment"/>
</dbReference>
<evidence type="ECO:0000313" key="1">
    <source>
        <dbReference type="EMBL" id="ARW58533.1"/>
    </source>
</evidence>
<dbReference type="InterPro" id="IPR027417">
    <property type="entry name" value="P-loop_NTPase"/>
</dbReference>
<dbReference type="RefSeq" id="YP_010739568.1">
    <property type="nucleotide sequence ID" value="NC_073042.1"/>
</dbReference>
<dbReference type="GeneID" id="79586959"/>
<accession>A0A288WFX3</accession>
<dbReference type="InterPro" id="IPR003688">
    <property type="entry name" value="TraG/VirD4"/>
</dbReference>
<reference evidence="1 2" key="1">
    <citation type="submission" date="2017-04" db="EMBL/GenBank/DDBJ databases">
        <title>Bacillus anthracis phage Complete Genome.</title>
        <authorList>
            <person name="Alkalay S."/>
            <person name="Coppenhagen-Glazer S."/>
            <person name="Hazan R."/>
        </authorList>
    </citation>
    <scope>NUCLEOTIDE SEQUENCE [LARGE SCALE GENOMIC DNA]</scope>
</reference>
<name>A0A288WFX3_9CAUD</name>
<evidence type="ECO:0000313" key="2">
    <source>
        <dbReference type="Proteomes" id="UP000223221"/>
    </source>
</evidence>